<accession>A0A951PC93</accession>
<evidence type="ECO:0000256" key="6">
    <source>
        <dbReference type="ARBA" id="ARBA00022840"/>
    </source>
</evidence>
<gene>
    <name evidence="11" type="ORF">KME07_16530</name>
</gene>
<keyword evidence="4 9" id="KW-0547">Nucleotide-binding</keyword>
<evidence type="ECO:0000256" key="1">
    <source>
        <dbReference type="ARBA" id="ARBA00012513"/>
    </source>
</evidence>
<dbReference type="EMBL" id="JAHHHV010000073">
    <property type="protein sequence ID" value="MBW4467032.1"/>
    <property type="molecule type" value="Genomic_DNA"/>
</dbReference>
<dbReference type="Proteomes" id="UP000707356">
    <property type="component" value="Unassembled WGS sequence"/>
</dbReference>
<evidence type="ECO:0000259" key="10">
    <source>
        <dbReference type="PROSITE" id="PS50011"/>
    </source>
</evidence>
<dbReference type="GO" id="GO:0005524">
    <property type="term" value="F:ATP binding"/>
    <property type="evidence" value="ECO:0007669"/>
    <property type="project" value="UniProtKB-UniRule"/>
</dbReference>
<comment type="catalytic activity">
    <reaction evidence="8">
        <text>L-seryl-[protein] + ATP = O-phospho-L-seryl-[protein] + ADP + H(+)</text>
        <dbReference type="Rhea" id="RHEA:17989"/>
        <dbReference type="Rhea" id="RHEA-COMP:9863"/>
        <dbReference type="Rhea" id="RHEA-COMP:11604"/>
        <dbReference type="ChEBI" id="CHEBI:15378"/>
        <dbReference type="ChEBI" id="CHEBI:29999"/>
        <dbReference type="ChEBI" id="CHEBI:30616"/>
        <dbReference type="ChEBI" id="CHEBI:83421"/>
        <dbReference type="ChEBI" id="CHEBI:456216"/>
        <dbReference type="EC" id="2.7.11.1"/>
    </reaction>
</comment>
<dbReference type="SMART" id="SM00220">
    <property type="entry name" value="S_TKc"/>
    <property type="match status" value="1"/>
</dbReference>
<evidence type="ECO:0000256" key="9">
    <source>
        <dbReference type="PROSITE-ProRule" id="PRU10141"/>
    </source>
</evidence>
<feature type="domain" description="Protein kinase" evidence="10">
    <location>
        <begin position="35"/>
        <end position="300"/>
    </location>
</feature>
<name>A0A951PC93_9CYAN</name>
<keyword evidence="2 11" id="KW-0723">Serine/threonine-protein kinase</keyword>
<reference evidence="11" key="1">
    <citation type="submission" date="2021-05" db="EMBL/GenBank/DDBJ databases">
        <authorList>
            <person name="Pietrasiak N."/>
            <person name="Ward R."/>
            <person name="Stajich J.E."/>
            <person name="Kurbessoian T."/>
        </authorList>
    </citation>
    <scope>NUCLEOTIDE SEQUENCE</scope>
    <source>
        <strain evidence="11">GSE-TBD4-15B</strain>
    </source>
</reference>
<protein>
    <recommendedName>
        <fullName evidence="1">non-specific serine/threonine protein kinase</fullName>
        <ecNumber evidence="1">2.7.11.1</ecNumber>
    </recommendedName>
</protein>
<dbReference type="GO" id="GO:0004674">
    <property type="term" value="F:protein serine/threonine kinase activity"/>
    <property type="evidence" value="ECO:0007669"/>
    <property type="project" value="UniProtKB-KW"/>
</dbReference>
<dbReference type="SUPFAM" id="SSF56112">
    <property type="entry name" value="Protein kinase-like (PK-like)"/>
    <property type="match status" value="1"/>
</dbReference>
<evidence type="ECO:0000256" key="2">
    <source>
        <dbReference type="ARBA" id="ARBA00022527"/>
    </source>
</evidence>
<keyword evidence="6 9" id="KW-0067">ATP-binding</keyword>
<dbReference type="PROSITE" id="PS50011">
    <property type="entry name" value="PROTEIN_KINASE_DOM"/>
    <property type="match status" value="1"/>
</dbReference>
<dbReference type="PANTHER" id="PTHR24363">
    <property type="entry name" value="SERINE/THREONINE PROTEIN KINASE"/>
    <property type="match status" value="1"/>
</dbReference>
<evidence type="ECO:0000256" key="4">
    <source>
        <dbReference type="ARBA" id="ARBA00022741"/>
    </source>
</evidence>
<evidence type="ECO:0000256" key="3">
    <source>
        <dbReference type="ARBA" id="ARBA00022679"/>
    </source>
</evidence>
<proteinExistence type="predicted"/>
<keyword evidence="5 11" id="KW-0418">Kinase</keyword>
<dbReference type="PANTHER" id="PTHR24363:SF0">
    <property type="entry name" value="SERINE_THREONINE KINASE LIKE DOMAIN CONTAINING 1"/>
    <property type="match status" value="1"/>
</dbReference>
<evidence type="ECO:0000313" key="11">
    <source>
        <dbReference type="EMBL" id="MBW4467032.1"/>
    </source>
</evidence>
<comment type="caution">
    <text evidence="11">The sequence shown here is derived from an EMBL/GenBank/DDBJ whole genome shotgun (WGS) entry which is preliminary data.</text>
</comment>
<dbReference type="AlphaFoldDB" id="A0A951PC93"/>
<dbReference type="PROSITE" id="PS00107">
    <property type="entry name" value="PROTEIN_KINASE_ATP"/>
    <property type="match status" value="1"/>
</dbReference>
<dbReference type="InterPro" id="IPR000719">
    <property type="entry name" value="Prot_kinase_dom"/>
</dbReference>
<keyword evidence="3" id="KW-0808">Transferase</keyword>
<evidence type="ECO:0000313" key="12">
    <source>
        <dbReference type="Proteomes" id="UP000707356"/>
    </source>
</evidence>
<evidence type="ECO:0000256" key="5">
    <source>
        <dbReference type="ARBA" id="ARBA00022777"/>
    </source>
</evidence>
<dbReference type="CDD" id="cd14014">
    <property type="entry name" value="STKc_PknB_like"/>
    <property type="match status" value="1"/>
</dbReference>
<evidence type="ECO:0000256" key="8">
    <source>
        <dbReference type="ARBA" id="ARBA00048679"/>
    </source>
</evidence>
<comment type="catalytic activity">
    <reaction evidence="7">
        <text>L-threonyl-[protein] + ATP = O-phospho-L-threonyl-[protein] + ADP + H(+)</text>
        <dbReference type="Rhea" id="RHEA:46608"/>
        <dbReference type="Rhea" id="RHEA-COMP:11060"/>
        <dbReference type="Rhea" id="RHEA-COMP:11605"/>
        <dbReference type="ChEBI" id="CHEBI:15378"/>
        <dbReference type="ChEBI" id="CHEBI:30013"/>
        <dbReference type="ChEBI" id="CHEBI:30616"/>
        <dbReference type="ChEBI" id="CHEBI:61977"/>
        <dbReference type="ChEBI" id="CHEBI:456216"/>
        <dbReference type="EC" id="2.7.11.1"/>
    </reaction>
</comment>
<evidence type="ECO:0000256" key="7">
    <source>
        <dbReference type="ARBA" id="ARBA00047899"/>
    </source>
</evidence>
<feature type="binding site" evidence="9">
    <location>
        <position position="66"/>
    </location>
    <ligand>
        <name>ATP</name>
        <dbReference type="ChEBI" id="CHEBI:30616"/>
    </ligand>
</feature>
<organism evidence="11 12">
    <name type="scientific">Pegethrix bostrychoides GSE-TBD4-15B</name>
    <dbReference type="NCBI Taxonomy" id="2839662"/>
    <lineage>
        <taxon>Bacteria</taxon>
        <taxon>Bacillati</taxon>
        <taxon>Cyanobacteriota</taxon>
        <taxon>Cyanophyceae</taxon>
        <taxon>Oculatellales</taxon>
        <taxon>Oculatellaceae</taxon>
        <taxon>Pegethrix</taxon>
    </lineage>
</organism>
<sequence>MDSSPPKLDQLRSNPQHQTPLAQFCGSELLFRDRYQILRTLGRGGFGVTYLAKDAALPNSPLCVIKLLCPKVSNPVVLHRASQRFEREAKILSQLGSHAQIPRLLDYFQQDGSFYLVQEYVRGRTLTKEIRNRGKLSELEVKHFLREILPVLSYVHEHQVIHRDIKPPNIIRCQDDGRLVLIDFGAVKEQFVQVSQSTHRAATTHFVGTLGFAPPEQLSLRATYSSDIFALGVTCLYMLTGKPPMEFSYDATTGEVNWQDYVTVSEHFGKILDKMLKISVRDRYQSAEEILRFLNLEPYLGKLSDCLNIQPRLGDLPDEAELLARNGYLPPILRAAIAIRRWRARRALRDQTHQVKQAEEAELLIHYD</sequence>
<dbReference type="EC" id="2.7.11.1" evidence="1"/>
<dbReference type="InterPro" id="IPR017441">
    <property type="entry name" value="Protein_kinase_ATP_BS"/>
</dbReference>
<dbReference type="Pfam" id="PF00069">
    <property type="entry name" value="Pkinase"/>
    <property type="match status" value="1"/>
</dbReference>
<reference evidence="11" key="2">
    <citation type="journal article" date="2022" name="Microbiol. Resour. Announc.">
        <title>Metagenome Sequencing to Explore Phylogenomics of Terrestrial Cyanobacteria.</title>
        <authorList>
            <person name="Ward R.D."/>
            <person name="Stajich J.E."/>
            <person name="Johansen J.R."/>
            <person name="Huntemann M."/>
            <person name="Clum A."/>
            <person name="Foster B."/>
            <person name="Foster B."/>
            <person name="Roux S."/>
            <person name="Palaniappan K."/>
            <person name="Varghese N."/>
            <person name="Mukherjee S."/>
            <person name="Reddy T.B.K."/>
            <person name="Daum C."/>
            <person name="Copeland A."/>
            <person name="Chen I.A."/>
            <person name="Ivanova N.N."/>
            <person name="Kyrpides N.C."/>
            <person name="Shapiro N."/>
            <person name="Eloe-Fadrosh E.A."/>
            <person name="Pietrasiak N."/>
        </authorList>
    </citation>
    <scope>NUCLEOTIDE SEQUENCE</scope>
    <source>
        <strain evidence="11">GSE-TBD4-15B</strain>
    </source>
</reference>
<dbReference type="Gene3D" id="1.10.510.10">
    <property type="entry name" value="Transferase(Phosphotransferase) domain 1"/>
    <property type="match status" value="1"/>
</dbReference>
<dbReference type="InterPro" id="IPR011009">
    <property type="entry name" value="Kinase-like_dom_sf"/>
</dbReference>